<evidence type="ECO:0008006" key="15">
    <source>
        <dbReference type="Google" id="ProtNLM"/>
    </source>
</evidence>
<keyword evidence="14" id="KW-1185">Reference proteome</keyword>
<evidence type="ECO:0000256" key="1">
    <source>
        <dbReference type="ARBA" id="ARBA00004651"/>
    </source>
</evidence>
<reference evidence="13 14" key="1">
    <citation type="submission" date="2018-05" db="EMBL/GenBank/DDBJ databases">
        <title>Coraliomargarita sinensis sp. nov., isolated from a marine solar saltern.</title>
        <authorList>
            <person name="Zhou L.Y."/>
        </authorList>
    </citation>
    <scope>NUCLEOTIDE SEQUENCE [LARGE SCALE GENOMIC DNA]</scope>
    <source>
        <strain evidence="13 14">WN38</strain>
    </source>
</reference>
<feature type="transmembrane region" description="Helical" evidence="12">
    <location>
        <begin position="448"/>
        <end position="467"/>
    </location>
</feature>
<dbReference type="AlphaFoldDB" id="A0A317ZLT8"/>
<proteinExistence type="inferred from homology"/>
<evidence type="ECO:0000313" key="13">
    <source>
        <dbReference type="EMBL" id="PXA04898.1"/>
    </source>
</evidence>
<evidence type="ECO:0000256" key="6">
    <source>
        <dbReference type="ARBA" id="ARBA00022989"/>
    </source>
</evidence>
<dbReference type="InterPro" id="IPR038377">
    <property type="entry name" value="Na/Glc_symporter_sf"/>
</dbReference>
<dbReference type="Proteomes" id="UP000247099">
    <property type="component" value="Unassembled WGS sequence"/>
</dbReference>
<dbReference type="PROSITE" id="PS50283">
    <property type="entry name" value="NA_SOLUT_SYMP_3"/>
    <property type="match status" value="1"/>
</dbReference>
<comment type="similarity">
    <text evidence="2 11">Belongs to the sodium:solute symporter (SSF) (TC 2.A.21) family.</text>
</comment>
<evidence type="ECO:0000256" key="8">
    <source>
        <dbReference type="ARBA" id="ARBA00023065"/>
    </source>
</evidence>
<dbReference type="GO" id="GO:0005886">
    <property type="term" value="C:plasma membrane"/>
    <property type="evidence" value="ECO:0007669"/>
    <property type="project" value="UniProtKB-SubCell"/>
</dbReference>
<dbReference type="PANTHER" id="PTHR42985">
    <property type="entry name" value="SODIUM-COUPLED MONOCARBOXYLATE TRANSPORTER"/>
    <property type="match status" value="1"/>
</dbReference>
<keyword evidence="4" id="KW-1003">Cell membrane</keyword>
<keyword evidence="5 12" id="KW-0812">Transmembrane</keyword>
<protein>
    <recommendedName>
        <fullName evidence="15">Sodium:solute symporter</fullName>
    </recommendedName>
</protein>
<sequence length="508" mass="54902">MFANLSLFDGCIVLLYMGAVLAIGVYHSKSNRNVREFISANRTMPWLAVLGSIVATEVSAATFLATPGVGYAENMNYLQFGIGSLLARLLIAFVFVGAFYAVNSLTIYDYLSKRFGGGTRYTATAFFIVTRLLASAVRLMIAVTGISLILNAPFWICLSVFTLVAIIYSGSGGIKGIIWTDVLQAIIFISCGIVLVGYVGYAIGWAEIFEIGAEHGRFEVFRFQPESADSWAWLNESKFFWVAVMFGFLSTAAAFGTDQDMTQRILTCRDVKAARRSVILSGFISIPIAALFLFVGIALFAYYQVSGEATLPSSVLADGSREVIADKVFPHFIASELPNGLRGLLLVGVLAAAMSSLDSTMGALSSSALVDLYRPLLNKEISEQQGLIVSRVLVCTFGLILASIAYALKDAEGFLWLTFQIASVTYGALLGVFLLGTLTKRGSDRGNWIAMLTAAAICVTLLTLIKLEYLQLGWSWLILIGTTWTFGIGALWHEKAPGSKAPGQESVS</sequence>
<evidence type="ECO:0000256" key="7">
    <source>
        <dbReference type="ARBA" id="ARBA00023053"/>
    </source>
</evidence>
<feature type="transmembrane region" description="Helical" evidence="12">
    <location>
        <begin position="46"/>
        <end position="65"/>
    </location>
</feature>
<keyword evidence="9 12" id="KW-0472">Membrane</keyword>
<feature type="transmembrane region" description="Helical" evidence="12">
    <location>
        <begin position="6"/>
        <end position="26"/>
    </location>
</feature>
<comment type="subcellular location">
    <subcellularLocation>
        <location evidence="1">Cell membrane</location>
        <topology evidence="1">Multi-pass membrane protein</topology>
    </subcellularLocation>
</comment>
<evidence type="ECO:0000256" key="12">
    <source>
        <dbReference type="SAM" id="Phobius"/>
    </source>
</evidence>
<feature type="transmembrane region" description="Helical" evidence="12">
    <location>
        <begin position="182"/>
        <end position="203"/>
    </location>
</feature>
<dbReference type="RefSeq" id="WP_110129901.1">
    <property type="nucleotide sequence ID" value="NZ_QHJQ01000002.1"/>
</dbReference>
<dbReference type="PANTHER" id="PTHR42985:SF47">
    <property type="entry name" value="INTEGRAL MEMBRANE TRANSPORT PROTEIN"/>
    <property type="match status" value="1"/>
</dbReference>
<comment type="caution">
    <text evidence="13">The sequence shown here is derived from an EMBL/GenBank/DDBJ whole genome shotgun (WGS) entry which is preliminary data.</text>
</comment>
<dbReference type="InterPro" id="IPR051163">
    <property type="entry name" value="Sodium:Solute_Symporter_SSF"/>
</dbReference>
<evidence type="ECO:0000256" key="2">
    <source>
        <dbReference type="ARBA" id="ARBA00006434"/>
    </source>
</evidence>
<gene>
    <name evidence="13" type="ORF">DDZ13_02740</name>
</gene>
<keyword evidence="6 12" id="KW-1133">Transmembrane helix</keyword>
<dbReference type="InterPro" id="IPR001734">
    <property type="entry name" value="Na/solute_symporter"/>
</dbReference>
<feature type="transmembrane region" description="Helical" evidence="12">
    <location>
        <begin position="386"/>
        <end position="408"/>
    </location>
</feature>
<accession>A0A317ZLT8</accession>
<evidence type="ECO:0000256" key="5">
    <source>
        <dbReference type="ARBA" id="ARBA00022692"/>
    </source>
</evidence>
<feature type="transmembrane region" description="Helical" evidence="12">
    <location>
        <begin position="278"/>
        <end position="303"/>
    </location>
</feature>
<dbReference type="NCBIfam" id="TIGR00813">
    <property type="entry name" value="sss"/>
    <property type="match status" value="1"/>
</dbReference>
<dbReference type="InParanoid" id="A0A317ZLT8"/>
<keyword evidence="3" id="KW-0813">Transport</keyword>
<evidence type="ECO:0000256" key="4">
    <source>
        <dbReference type="ARBA" id="ARBA00022475"/>
    </source>
</evidence>
<dbReference type="EMBL" id="QHJQ01000002">
    <property type="protein sequence ID" value="PXA04898.1"/>
    <property type="molecule type" value="Genomic_DNA"/>
</dbReference>
<evidence type="ECO:0000256" key="3">
    <source>
        <dbReference type="ARBA" id="ARBA00022448"/>
    </source>
</evidence>
<evidence type="ECO:0000256" key="11">
    <source>
        <dbReference type="RuleBase" id="RU362091"/>
    </source>
</evidence>
<keyword evidence="8" id="KW-0406">Ion transport</keyword>
<dbReference type="GO" id="GO:0015293">
    <property type="term" value="F:symporter activity"/>
    <property type="evidence" value="ECO:0007669"/>
    <property type="project" value="TreeGrafter"/>
</dbReference>
<organism evidence="13 14">
    <name type="scientific">Coraliomargarita sinensis</name>
    <dbReference type="NCBI Taxonomy" id="2174842"/>
    <lineage>
        <taxon>Bacteria</taxon>
        <taxon>Pseudomonadati</taxon>
        <taxon>Verrucomicrobiota</taxon>
        <taxon>Opitutia</taxon>
        <taxon>Puniceicoccales</taxon>
        <taxon>Coraliomargaritaceae</taxon>
        <taxon>Coraliomargarita</taxon>
    </lineage>
</organism>
<dbReference type="GO" id="GO:0006814">
    <property type="term" value="P:sodium ion transport"/>
    <property type="evidence" value="ECO:0007669"/>
    <property type="project" value="UniProtKB-KW"/>
</dbReference>
<feature type="transmembrane region" description="Helical" evidence="12">
    <location>
        <begin position="414"/>
        <end position="436"/>
    </location>
</feature>
<dbReference type="Pfam" id="PF00474">
    <property type="entry name" value="SSF"/>
    <property type="match status" value="1"/>
</dbReference>
<evidence type="ECO:0000256" key="9">
    <source>
        <dbReference type="ARBA" id="ARBA00023136"/>
    </source>
</evidence>
<feature type="transmembrane region" description="Helical" evidence="12">
    <location>
        <begin position="239"/>
        <end position="257"/>
    </location>
</feature>
<feature type="transmembrane region" description="Helical" evidence="12">
    <location>
        <begin position="473"/>
        <end position="492"/>
    </location>
</feature>
<feature type="transmembrane region" description="Helical" evidence="12">
    <location>
        <begin position="123"/>
        <end position="146"/>
    </location>
</feature>
<feature type="transmembrane region" description="Helical" evidence="12">
    <location>
        <begin position="77"/>
        <end position="102"/>
    </location>
</feature>
<keyword evidence="10" id="KW-0739">Sodium transport</keyword>
<feature type="transmembrane region" description="Helical" evidence="12">
    <location>
        <begin position="344"/>
        <end position="365"/>
    </location>
</feature>
<feature type="transmembrane region" description="Helical" evidence="12">
    <location>
        <begin position="152"/>
        <end position="170"/>
    </location>
</feature>
<name>A0A317ZLT8_9BACT</name>
<dbReference type="Gene3D" id="1.20.1730.10">
    <property type="entry name" value="Sodium/glucose cotransporter"/>
    <property type="match status" value="1"/>
</dbReference>
<evidence type="ECO:0000256" key="10">
    <source>
        <dbReference type="ARBA" id="ARBA00023201"/>
    </source>
</evidence>
<dbReference type="OrthoDB" id="9814523at2"/>
<keyword evidence="7" id="KW-0915">Sodium</keyword>
<evidence type="ECO:0000313" key="14">
    <source>
        <dbReference type="Proteomes" id="UP000247099"/>
    </source>
</evidence>